<evidence type="ECO:0000256" key="3">
    <source>
        <dbReference type="ARBA" id="ARBA00023098"/>
    </source>
</evidence>
<organism evidence="8 9">
    <name type="scientific">Sugiyamaella lignohabitans</name>
    <dbReference type="NCBI Taxonomy" id="796027"/>
    <lineage>
        <taxon>Eukaryota</taxon>
        <taxon>Fungi</taxon>
        <taxon>Dikarya</taxon>
        <taxon>Ascomycota</taxon>
        <taxon>Saccharomycotina</taxon>
        <taxon>Dipodascomycetes</taxon>
        <taxon>Dipodascales</taxon>
        <taxon>Trichomonascaceae</taxon>
        <taxon>Sugiyamaella</taxon>
    </lineage>
</organism>
<feature type="active site" description="Nucleophile" evidence="4">
    <location>
        <position position="450"/>
    </location>
</feature>
<dbReference type="GO" id="GO:0004806">
    <property type="term" value="F:triacylglycerol lipase activity"/>
    <property type="evidence" value="ECO:0007669"/>
    <property type="project" value="InterPro"/>
</dbReference>
<protein>
    <recommendedName>
        <fullName evidence="5">Patatin-like phospholipase domain-containing protein</fullName>
        <ecNumber evidence="5">3.1.1.-</ecNumber>
    </recommendedName>
</protein>
<keyword evidence="1 4" id="KW-0378">Hydrolase</keyword>
<feature type="compositionally biased region" description="Acidic residues" evidence="6">
    <location>
        <begin position="196"/>
        <end position="206"/>
    </location>
</feature>
<dbReference type="CDD" id="cd07230">
    <property type="entry name" value="Pat_TGL4-5_like"/>
    <property type="match status" value="1"/>
</dbReference>
<dbReference type="GeneID" id="30035428"/>
<feature type="domain" description="PNPLA" evidence="7">
    <location>
        <begin position="417"/>
        <end position="611"/>
    </location>
</feature>
<dbReference type="KEGG" id="slb:AWJ20_3409"/>
<dbReference type="Pfam" id="PF01734">
    <property type="entry name" value="Patatin"/>
    <property type="match status" value="1"/>
</dbReference>
<dbReference type="EC" id="3.1.1.-" evidence="5"/>
<evidence type="ECO:0000259" key="7">
    <source>
        <dbReference type="PROSITE" id="PS51635"/>
    </source>
</evidence>
<feature type="region of interest" description="Disordered" evidence="6">
    <location>
        <begin position="1"/>
        <end position="31"/>
    </location>
</feature>
<dbReference type="GO" id="GO:0016042">
    <property type="term" value="P:lipid catabolic process"/>
    <property type="evidence" value="ECO:0007669"/>
    <property type="project" value="UniProtKB-UniRule"/>
</dbReference>
<dbReference type="InterPro" id="IPR050301">
    <property type="entry name" value="NTE"/>
</dbReference>
<comment type="subcellular location">
    <subcellularLocation>
        <location evidence="5">Membrane</location>
        <topology evidence="5">Single-pass membrane protein</topology>
    </subcellularLocation>
</comment>
<dbReference type="PROSITE" id="PS51635">
    <property type="entry name" value="PNPLA"/>
    <property type="match status" value="1"/>
</dbReference>
<evidence type="ECO:0000313" key="8">
    <source>
        <dbReference type="EMBL" id="ANB15765.1"/>
    </source>
</evidence>
<feature type="compositionally biased region" description="Acidic residues" evidence="6">
    <location>
        <begin position="87"/>
        <end position="101"/>
    </location>
</feature>
<dbReference type="Pfam" id="PF11815">
    <property type="entry name" value="DUF3336"/>
    <property type="match status" value="1"/>
</dbReference>
<feature type="short sequence motif" description="GXSXG" evidence="4">
    <location>
        <begin position="448"/>
        <end position="452"/>
    </location>
</feature>
<feature type="compositionally biased region" description="Low complexity" evidence="6">
    <location>
        <begin position="139"/>
        <end position="151"/>
    </location>
</feature>
<dbReference type="EMBL" id="CP014503">
    <property type="protein sequence ID" value="ANB15765.1"/>
    <property type="molecule type" value="Genomic_DNA"/>
</dbReference>
<feature type="region of interest" description="Disordered" evidence="6">
    <location>
        <begin position="193"/>
        <end position="232"/>
    </location>
</feature>
<evidence type="ECO:0000313" key="9">
    <source>
        <dbReference type="Proteomes" id="UP000189580"/>
    </source>
</evidence>
<dbReference type="Proteomes" id="UP000189580">
    <property type="component" value="Chromosome b"/>
</dbReference>
<keyword evidence="9" id="KW-1185">Reference proteome</keyword>
<evidence type="ECO:0000256" key="2">
    <source>
        <dbReference type="ARBA" id="ARBA00022963"/>
    </source>
</evidence>
<dbReference type="InterPro" id="IPR021771">
    <property type="entry name" value="Triacylglycerol_lipase_N"/>
</dbReference>
<evidence type="ECO:0000256" key="5">
    <source>
        <dbReference type="RuleBase" id="RU362055"/>
    </source>
</evidence>
<comment type="similarity">
    <text evidence="5">Belongs to the PLPL family.</text>
</comment>
<dbReference type="RefSeq" id="XP_018738242.1">
    <property type="nucleotide sequence ID" value="XM_018880421.1"/>
</dbReference>
<dbReference type="GO" id="GO:0006641">
    <property type="term" value="P:triglyceride metabolic process"/>
    <property type="evidence" value="ECO:0007669"/>
    <property type="project" value="UniProtKB-ARBA"/>
</dbReference>
<reference evidence="8 9" key="1">
    <citation type="submission" date="2016-02" db="EMBL/GenBank/DDBJ databases">
        <title>Complete genome sequence and transcriptome regulation of the pentose utilising yeast Sugiyamaella lignohabitans.</title>
        <authorList>
            <person name="Bellasio M."/>
            <person name="Peymann A."/>
            <person name="Valli M."/>
            <person name="Sipitzky M."/>
            <person name="Graf A."/>
            <person name="Sauer M."/>
            <person name="Marx H."/>
            <person name="Mattanovich D."/>
        </authorList>
    </citation>
    <scope>NUCLEOTIDE SEQUENCE [LARGE SCALE GENOMIC DNA]</scope>
    <source>
        <strain evidence="8 9">CBS 10342</strain>
    </source>
</reference>
<sequence>MTGTAGLEDGVCDDGKNAESDTEIRESHRGLPLAKKLNGDLFSLESTNENEAEERVTEIHRVSDPLYDRTSRRVFVTGSLGNLLGDDGQDEDENSDASGEDSGDRFPEYFSDHMTMKVKSIKRPGTGQEESHKRNGRLKSSSQPNKIPSSSWMDISLHQVLKSVLGRVPRSTPGIKTLTRIIDLVYDSSINTYDGASEDPTGDSELDSTSISEQRSDKLEAPFTPPPGMRYGLTDRERHDYPFTQYNSQTSRVEEVYDNSVSEISRSNKPKRGKTSDLIEALKEQQRKAETYSHWLEASRELDSLLGYDEWKAQDESDLYDSELVRHRLEQLQQAREDGDMERLLVLVRTTLQRNLGNIGDPQLYQYSYTGTKHLIENYICECELSLQTLMASPKIDDTRLLGTLIQTRKAFGRTALVLSGGSTFGVLHIGVLFELWSAKLLPRVISGSSAGSIFASILCIHLDEELDSLLQLLEGDFDIFEKTGSEESTLVRITRFLKYGTWFDNKYISSTLRSLLGDLTFQEAYYRTRRVLNVTVSPSSVHEMPKLLNYLTAPNVLIWSAVCASCSVPLVFASFDILAKNPKTGEHYSWTPATFIDGSVDNDLPLARLSEMFNVNHFIACQVNPHVAPFLKLSEAISGGDSPISNDKSTRSLTRSIISRWSALWTFTQEIISDEVSHFLLILTELGIFNNYSSKFRSVLAQQYSGDITILPQIKWSELGQLFKNPSPEFFKKTRERAAASTWHKISIIRNHCAIELALDRAILEIRSRLIPHPFAHSEQQATAGRPPRMYHYRRKSEIVLQKTLLRKNSWQDVGSKKYWSPSPPFLSAHSSHVSLHSLNPNSAVARFKDAYHHQSQTNLFN</sequence>
<dbReference type="AlphaFoldDB" id="A0A167FVV9"/>
<keyword evidence="2 4" id="KW-0442">Lipid degradation</keyword>
<accession>A0A167FVV9</accession>
<keyword evidence="3 4" id="KW-0443">Lipid metabolism</keyword>
<dbReference type="InterPro" id="IPR016035">
    <property type="entry name" value="Acyl_Trfase/lysoPLipase"/>
</dbReference>
<dbReference type="Gene3D" id="3.40.1090.10">
    <property type="entry name" value="Cytosolic phospholipase A2 catalytic domain"/>
    <property type="match status" value="2"/>
</dbReference>
<dbReference type="PANTHER" id="PTHR14226">
    <property type="entry name" value="NEUROPATHY TARGET ESTERASE/SWISS CHEESE D.MELANOGASTER"/>
    <property type="match status" value="1"/>
</dbReference>
<gene>
    <name evidence="8" type="primary">TGL4</name>
    <name evidence="8" type="ORF">AWJ20_3409</name>
</gene>
<dbReference type="PANTHER" id="PTHR14226:SF10">
    <property type="entry name" value="TRIACYLGLYCEROL LIPASE 4-RELATED"/>
    <property type="match status" value="1"/>
</dbReference>
<feature type="region of interest" description="Disordered" evidence="6">
    <location>
        <begin position="80"/>
        <end position="108"/>
    </location>
</feature>
<dbReference type="OrthoDB" id="10049244at2759"/>
<comment type="caution">
    <text evidence="4">Lacks conserved residue(s) required for the propagation of feature annotation.</text>
</comment>
<proteinExistence type="inferred from homology"/>
<name>A0A167FVV9_9ASCO</name>
<dbReference type="InterPro" id="IPR002641">
    <property type="entry name" value="PNPLA_dom"/>
</dbReference>
<feature type="active site" description="Proton acceptor" evidence="4">
    <location>
        <position position="598"/>
    </location>
</feature>
<evidence type="ECO:0000256" key="6">
    <source>
        <dbReference type="SAM" id="MobiDB-lite"/>
    </source>
</evidence>
<evidence type="ECO:0000256" key="4">
    <source>
        <dbReference type="PROSITE-ProRule" id="PRU01161"/>
    </source>
</evidence>
<feature type="compositionally biased region" description="Basic and acidic residues" evidence="6">
    <location>
        <begin position="13"/>
        <end position="29"/>
    </location>
</feature>
<feature type="region of interest" description="Disordered" evidence="6">
    <location>
        <begin position="120"/>
        <end position="151"/>
    </location>
</feature>
<evidence type="ECO:0000256" key="1">
    <source>
        <dbReference type="ARBA" id="ARBA00022801"/>
    </source>
</evidence>
<dbReference type="GO" id="GO:0016020">
    <property type="term" value="C:membrane"/>
    <property type="evidence" value="ECO:0007669"/>
    <property type="project" value="UniProtKB-SubCell"/>
</dbReference>
<comment type="function">
    <text evidence="5">Lipid hydrolase.</text>
</comment>
<dbReference type="SUPFAM" id="SSF52151">
    <property type="entry name" value="FabD/lysophospholipase-like"/>
    <property type="match status" value="1"/>
</dbReference>